<reference evidence="1 2" key="1">
    <citation type="submission" date="2018-04" db="EMBL/GenBank/DDBJ databases">
        <title>Novel Campyloabacter and Helicobacter Species and Strains.</title>
        <authorList>
            <person name="Mannion A.J."/>
            <person name="Shen Z."/>
            <person name="Fox J.G."/>
        </authorList>
    </citation>
    <scope>NUCLEOTIDE SEQUENCE [LARGE SCALE GENOMIC DNA]</scope>
    <source>
        <strain evidence="1 2">MIT 17-337</strain>
    </source>
</reference>
<proteinExistence type="predicted"/>
<sequence>MIQKILSIFFFCSVFMFGGAGFESESYLIWINSKCPVASTTCKAVTYNQTNKSNKKTIIVQGGEPIVGNLSGNLIGYKFFDTKTNQSFELSMDLNGEYTLYVRVLDGVSRSGKGFKQEKIKALDKEVYLQKIQNLKK</sequence>
<organism evidence="1 2">
    <name type="scientific">Helicobacter didelphidarum</name>
    <dbReference type="NCBI Taxonomy" id="2040648"/>
    <lineage>
        <taxon>Bacteria</taxon>
        <taxon>Pseudomonadati</taxon>
        <taxon>Campylobacterota</taxon>
        <taxon>Epsilonproteobacteria</taxon>
        <taxon>Campylobacterales</taxon>
        <taxon>Helicobacteraceae</taxon>
        <taxon>Helicobacter</taxon>
    </lineage>
</organism>
<gene>
    <name evidence="1" type="ORF">CQA53_05185</name>
</gene>
<protein>
    <submittedName>
        <fullName evidence="1">Uncharacterized protein</fullName>
    </submittedName>
</protein>
<evidence type="ECO:0000313" key="1">
    <source>
        <dbReference type="EMBL" id="RDU66010.1"/>
    </source>
</evidence>
<dbReference type="RefSeq" id="WP_115542961.1">
    <property type="nucleotide sequence ID" value="NZ_NXLQ01000008.1"/>
</dbReference>
<name>A0A3D8ILX3_9HELI</name>
<evidence type="ECO:0000313" key="2">
    <source>
        <dbReference type="Proteomes" id="UP000256379"/>
    </source>
</evidence>
<dbReference type="EMBL" id="NXLQ01000008">
    <property type="protein sequence ID" value="RDU66010.1"/>
    <property type="molecule type" value="Genomic_DNA"/>
</dbReference>
<accession>A0A3D8ILX3</accession>
<dbReference type="OrthoDB" id="5327251at2"/>
<keyword evidence="2" id="KW-1185">Reference proteome</keyword>
<dbReference type="Proteomes" id="UP000256379">
    <property type="component" value="Unassembled WGS sequence"/>
</dbReference>
<comment type="caution">
    <text evidence="1">The sequence shown here is derived from an EMBL/GenBank/DDBJ whole genome shotgun (WGS) entry which is preliminary data.</text>
</comment>
<dbReference type="AlphaFoldDB" id="A0A3D8ILX3"/>